<feature type="transmembrane region" description="Helical" evidence="1">
    <location>
        <begin position="25"/>
        <end position="46"/>
    </location>
</feature>
<protein>
    <submittedName>
        <fullName evidence="2">Uncharacterized protein</fullName>
    </submittedName>
</protein>
<reference evidence="2" key="1">
    <citation type="journal article" date="2020" name="Stud. Mycol.">
        <title>101 Dothideomycetes genomes: a test case for predicting lifestyles and emergence of pathogens.</title>
        <authorList>
            <person name="Haridas S."/>
            <person name="Albert R."/>
            <person name="Binder M."/>
            <person name="Bloem J."/>
            <person name="Labutti K."/>
            <person name="Salamov A."/>
            <person name="Andreopoulos B."/>
            <person name="Baker S."/>
            <person name="Barry K."/>
            <person name="Bills G."/>
            <person name="Bluhm B."/>
            <person name="Cannon C."/>
            <person name="Castanera R."/>
            <person name="Culley D."/>
            <person name="Daum C."/>
            <person name="Ezra D."/>
            <person name="Gonzalez J."/>
            <person name="Henrissat B."/>
            <person name="Kuo A."/>
            <person name="Liang C."/>
            <person name="Lipzen A."/>
            <person name="Lutzoni F."/>
            <person name="Magnuson J."/>
            <person name="Mondo S."/>
            <person name="Nolan M."/>
            <person name="Ohm R."/>
            <person name="Pangilinan J."/>
            <person name="Park H.-J."/>
            <person name="Ramirez L."/>
            <person name="Alfaro M."/>
            <person name="Sun H."/>
            <person name="Tritt A."/>
            <person name="Yoshinaga Y."/>
            <person name="Zwiers L.-H."/>
            <person name="Turgeon B."/>
            <person name="Goodwin S."/>
            <person name="Spatafora J."/>
            <person name="Crous P."/>
            <person name="Grigoriev I."/>
        </authorList>
    </citation>
    <scope>NUCLEOTIDE SEQUENCE</scope>
    <source>
        <strain evidence="2">CBS 125425</strain>
    </source>
</reference>
<dbReference type="OrthoDB" id="5342292at2759"/>
<comment type="caution">
    <text evidence="2">The sequence shown here is derived from an EMBL/GenBank/DDBJ whole genome shotgun (WGS) entry which is preliminary data.</text>
</comment>
<organism evidence="2 3">
    <name type="scientific">Polyplosphaeria fusca</name>
    <dbReference type="NCBI Taxonomy" id="682080"/>
    <lineage>
        <taxon>Eukaryota</taxon>
        <taxon>Fungi</taxon>
        <taxon>Dikarya</taxon>
        <taxon>Ascomycota</taxon>
        <taxon>Pezizomycotina</taxon>
        <taxon>Dothideomycetes</taxon>
        <taxon>Pleosporomycetidae</taxon>
        <taxon>Pleosporales</taxon>
        <taxon>Tetraplosphaeriaceae</taxon>
        <taxon>Polyplosphaeria</taxon>
    </lineage>
</organism>
<evidence type="ECO:0000313" key="3">
    <source>
        <dbReference type="Proteomes" id="UP000799444"/>
    </source>
</evidence>
<gene>
    <name evidence="2" type="ORF">EJ04DRAFT_570832</name>
</gene>
<keyword evidence="3" id="KW-1185">Reference proteome</keyword>
<dbReference type="AlphaFoldDB" id="A0A9P4QL51"/>
<evidence type="ECO:0000313" key="2">
    <source>
        <dbReference type="EMBL" id="KAF2726919.1"/>
    </source>
</evidence>
<dbReference type="EMBL" id="ML996372">
    <property type="protein sequence ID" value="KAF2726919.1"/>
    <property type="molecule type" value="Genomic_DNA"/>
</dbReference>
<name>A0A9P4QL51_9PLEO</name>
<keyword evidence="1" id="KW-0812">Transmembrane</keyword>
<keyword evidence="1" id="KW-0472">Membrane</keyword>
<dbReference type="Proteomes" id="UP000799444">
    <property type="component" value="Unassembled WGS sequence"/>
</dbReference>
<evidence type="ECO:0000256" key="1">
    <source>
        <dbReference type="SAM" id="Phobius"/>
    </source>
</evidence>
<sequence>MAGLEQALAPPPPGVPTDFNRNSDLLPSLIAVSVISLVIMTAAVLVRMYAKVSRSSKFGPEEYLTIFAVLTMIAWTRAAHGEISVLGDVSSYPLLSIRPQRRLPS</sequence>
<proteinExistence type="predicted"/>
<keyword evidence="1" id="KW-1133">Transmembrane helix</keyword>
<accession>A0A9P4QL51</accession>